<organism evidence="4 5">
    <name type="scientific">Actinotalea fermentans</name>
    <dbReference type="NCBI Taxonomy" id="43671"/>
    <lineage>
        <taxon>Bacteria</taxon>
        <taxon>Bacillati</taxon>
        <taxon>Actinomycetota</taxon>
        <taxon>Actinomycetes</taxon>
        <taxon>Micrococcales</taxon>
        <taxon>Cellulomonadaceae</taxon>
        <taxon>Actinotalea</taxon>
    </lineage>
</organism>
<reference evidence="4 5" key="1">
    <citation type="submission" date="2019-07" db="EMBL/GenBank/DDBJ databases">
        <title>Whole genome shotgun sequence of Actinotalea fermentans NBRC 105374.</title>
        <authorList>
            <person name="Hosoyama A."/>
            <person name="Uohara A."/>
            <person name="Ohji S."/>
            <person name="Ichikawa N."/>
        </authorList>
    </citation>
    <scope>NUCLEOTIDE SEQUENCE [LARGE SCALE GENOMIC DNA]</scope>
    <source>
        <strain evidence="4 5">NBRC 105374</strain>
    </source>
</reference>
<accession>A0A511YVU2</accession>
<evidence type="ECO:0000313" key="5">
    <source>
        <dbReference type="Proteomes" id="UP000321484"/>
    </source>
</evidence>
<feature type="domain" description="DUF6318" evidence="3">
    <location>
        <begin position="50"/>
        <end position="166"/>
    </location>
</feature>
<comment type="caution">
    <text evidence="4">The sequence shown here is derived from an EMBL/GenBank/DDBJ whole genome shotgun (WGS) entry which is preliminary data.</text>
</comment>
<feature type="chain" id="PRO_5022197888" description="DUF6318 domain-containing protein" evidence="2">
    <location>
        <begin position="17"/>
        <end position="194"/>
    </location>
</feature>
<proteinExistence type="predicted"/>
<dbReference type="Pfam" id="PF19843">
    <property type="entry name" value="DUF6318"/>
    <property type="match status" value="1"/>
</dbReference>
<keyword evidence="2" id="KW-0732">Signal</keyword>
<name>A0A511YVU2_9CELL</name>
<evidence type="ECO:0000256" key="2">
    <source>
        <dbReference type="SAM" id="SignalP"/>
    </source>
</evidence>
<evidence type="ECO:0000259" key="3">
    <source>
        <dbReference type="Pfam" id="PF19843"/>
    </source>
</evidence>
<keyword evidence="5" id="KW-1185">Reference proteome</keyword>
<feature type="region of interest" description="Disordered" evidence="1">
    <location>
        <begin position="20"/>
        <end position="65"/>
    </location>
</feature>
<evidence type="ECO:0000256" key="1">
    <source>
        <dbReference type="SAM" id="MobiDB-lite"/>
    </source>
</evidence>
<dbReference type="EMBL" id="BJYK01000001">
    <property type="protein sequence ID" value="GEN79321.1"/>
    <property type="molecule type" value="Genomic_DNA"/>
</dbReference>
<dbReference type="Proteomes" id="UP000321484">
    <property type="component" value="Unassembled WGS sequence"/>
</dbReference>
<protein>
    <recommendedName>
        <fullName evidence="3">DUF6318 domain-containing protein</fullName>
    </recommendedName>
</protein>
<dbReference type="InterPro" id="IPR046281">
    <property type="entry name" value="DUF6318"/>
</dbReference>
<sequence>MVMTVLSLCATSVALAGCTSDPGTPPPTTPPATSAAPSPSATPTPTPTPDAATPPERPDMSQVDTETAEAVAVYFLQLYPYVYATGDLTEWRTLSHPECIFCASVITNVEEMVAAGEHWEGGHAEFPDVTTTAVTGQLFNVALHVVEAPAQLVTTEGSVSEQSTGGDSLITLVVTAETPETWRVREGEVDEITR</sequence>
<feature type="signal peptide" evidence="2">
    <location>
        <begin position="1"/>
        <end position="16"/>
    </location>
</feature>
<dbReference type="AlphaFoldDB" id="A0A511YVU2"/>
<evidence type="ECO:0000313" key="4">
    <source>
        <dbReference type="EMBL" id="GEN79321.1"/>
    </source>
</evidence>
<gene>
    <name evidence="4" type="ORF">AFE02nite_10550</name>
</gene>